<keyword evidence="2" id="KW-1185">Reference proteome</keyword>
<dbReference type="Proteomes" id="UP000824782">
    <property type="component" value="Unassembled WGS sequence"/>
</dbReference>
<reference evidence="1" key="1">
    <citation type="thesis" date="2020" institute="ProQuest LLC" country="789 East Eisenhower Parkway, Ann Arbor, MI, USA">
        <title>Comparative Genomics and Chromosome Evolution.</title>
        <authorList>
            <person name="Mudd A.B."/>
        </authorList>
    </citation>
    <scope>NUCLEOTIDE SEQUENCE</scope>
    <source>
        <strain evidence="1">237g6f4</strain>
        <tissue evidence="1">Blood</tissue>
    </source>
</reference>
<sequence>MDLPWLHTQVFQCSRHRHCHYSKFDDNIRETTECGSEPPAVCVRRLHLLENLCGLQG</sequence>
<dbReference type="AlphaFoldDB" id="A0AAV6ZQR8"/>
<gene>
    <name evidence="1" type="ORF">GDO81_025713</name>
</gene>
<accession>A0AAV6ZQR8</accession>
<comment type="caution">
    <text evidence="1">The sequence shown here is derived from an EMBL/GenBank/DDBJ whole genome shotgun (WGS) entry which is preliminary data.</text>
</comment>
<protein>
    <submittedName>
        <fullName evidence="1">Uncharacterized protein</fullName>
    </submittedName>
</protein>
<name>A0AAV6ZQR8_ENGPU</name>
<evidence type="ECO:0000313" key="2">
    <source>
        <dbReference type="Proteomes" id="UP000824782"/>
    </source>
</evidence>
<organism evidence="1 2">
    <name type="scientific">Engystomops pustulosus</name>
    <name type="common">Tungara frog</name>
    <name type="synonym">Physalaemus pustulosus</name>
    <dbReference type="NCBI Taxonomy" id="76066"/>
    <lineage>
        <taxon>Eukaryota</taxon>
        <taxon>Metazoa</taxon>
        <taxon>Chordata</taxon>
        <taxon>Craniata</taxon>
        <taxon>Vertebrata</taxon>
        <taxon>Euteleostomi</taxon>
        <taxon>Amphibia</taxon>
        <taxon>Batrachia</taxon>
        <taxon>Anura</taxon>
        <taxon>Neobatrachia</taxon>
        <taxon>Hyloidea</taxon>
        <taxon>Leptodactylidae</taxon>
        <taxon>Leiuperinae</taxon>
        <taxon>Engystomops</taxon>
    </lineage>
</organism>
<dbReference type="EMBL" id="WNYA01000438">
    <property type="protein sequence ID" value="KAG8548338.1"/>
    <property type="molecule type" value="Genomic_DNA"/>
</dbReference>
<evidence type="ECO:0000313" key="1">
    <source>
        <dbReference type="EMBL" id="KAG8548338.1"/>
    </source>
</evidence>
<proteinExistence type="predicted"/>